<dbReference type="InterPro" id="IPR039420">
    <property type="entry name" value="WalR-like"/>
</dbReference>
<feature type="modified residue" description="4-aspartylphosphate" evidence="8">
    <location>
        <position position="54"/>
    </location>
</feature>
<dbReference type="GO" id="GO:0006355">
    <property type="term" value="P:regulation of DNA-templated transcription"/>
    <property type="evidence" value="ECO:0007669"/>
    <property type="project" value="InterPro"/>
</dbReference>
<gene>
    <name evidence="12" type="ORF">PBV87_01530</name>
</gene>
<dbReference type="CDD" id="cd00383">
    <property type="entry name" value="trans_reg_C"/>
    <property type="match status" value="1"/>
</dbReference>
<dbReference type="Gene3D" id="6.10.250.690">
    <property type="match status" value="1"/>
</dbReference>
<evidence type="ECO:0000256" key="9">
    <source>
        <dbReference type="PROSITE-ProRule" id="PRU01091"/>
    </source>
</evidence>
<feature type="domain" description="Response regulatory" evidence="10">
    <location>
        <begin position="5"/>
        <end position="121"/>
    </location>
</feature>
<dbReference type="FunFam" id="1.10.10.10:FF:000018">
    <property type="entry name" value="DNA-binding response regulator ResD"/>
    <property type="match status" value="1"/>
</dbReference>
<dbReference type="AlphaFoldDB" id="A0AA42DJW2"/>
<organism evidence="12 13">
    <name type="scientific">Holtiella tumoricola</name>
    <dbReference type="NCBI Taxonomy" id="3018743"/>
    <lineage>
        <taxon>Bacteria</taxon>
        <taxon>Bacillati</taxon>
        <taxon>Bacillota</taxon>
        <taxon>Clostridia</taxon>
        <taxon>Lachnospirales</taxon>
        <taxon>Cellulosilyticaceae</taxon>
        <taxon>Holtiella</taxon>
    </lineage>
</organism>
<dbReference type="SUPFAM" id="SSF46894">
    <property type="entry name" value="C-terminal effector domain of the bipartite response regulators"/>
    <property type="match status" value="1"/>
</dbReference>
<dbReference type="EMBL" id="JAQIFT010000010">
    <property type="protein sequence ID" value="MDA3730197.1"/>
    <property type="molecule type" value="Genomic_DNA"/>
</dbReference>
<evidence type="ECO:0000259" key="11">
    <source>
        <dbReference type="PROSITE" id="PS51755"/>
    </source>
</evidence>
<comment type="caution">
    <text evidence="12">The sequence shown here is derived from an EMBL/GenBank/DDBJ whole genome shotgun (WGS) entry which is preliminary data.</text>
</comment>
<dbReference type="InterPro" id="IPR011006">
    <property type="entry name" value="CheY-like_superfamily"/>
</dbReference>
<dbReference type="PANTHER" id="PTHR48111">
    <property type="entry name" value="REGULATOR OF RPOS"/>
    <property type="match status" value="1"/>
</dbReference>
<dbReference type="Pfam" id="PF00486">
    <property type="entry name" value="Trans_reg_C"/>
    <property type="match status" value="1"/>
</dbReference>
<dbReference type="Proteomes" id="UP001169242">
    <property type="component" value="Unassembled WGS sequence"/>
</dbReference>
<keyword evidence="13" id="KW-1185">Reference proteome</keyword>
<evidence type="ECO:0000256" key="6">
    <source>
        <dbReference type="ARBA" id="ARBA00023163"/>
    </source>
</evidence>
<evidence type="ECO:0000259" key="10">
    <source>
        <dbReference type="PROSITE" id="PS50110"/>
    </source>
</evidence>
<reference evidence="12" key="1">
    <citation type="journal article" date="2023" name="Int. J. Syst. Evol. Microbiol.">
        <title>&lt;i&gt;Holtiella tumoricola&lt;/i&gt; gen. nov. sp. nov., isolated from a human clinical sample.</title>
        <authorList>
            <person name="Allen-Vercoe E."/>
            <person name="Daigneault M.C."/>
            <person name="Vancuren S.J."/>
            <person name="Cochrane K."/>
            <person name="O'Neal L.L."/>
            <person name="Sankaranarayanan K."/>
            <person name="Lawson P.A."/>
        </authorList>
    </citation>
    <scope>NUCLEOTIDE SEQUENCE</scope>
    <source>
        <strain evidence="12">CC70A</strain>
    </source>
</reference>
<sequence length="234" mass="27231">MEKVKILIVDDEEHILELIAYNLSQNGFKVFTATCIQEADRILEDEVVDLTLLDIMLPDMDGMTALKKYRSNPKTQNMPIIMVTAKAEEIDKIIGLELGADDYITKPFSVREVVARVNAVVRRNQRIEKSTNKEAQELNYKGLRLDIESHTVFFGDQQLELTLKEFEILKILMQNKGRVMTREVLLDRIWGYEYYGETRTVDVHIRYLRSKLTQYGLEDCIETVRGVGYRFTKE</sequence>
<protein>
    <recommendedName>
        <fullName evidence="1">Stage 0 sporulation protein A homolog</fullName>
    </recommendedName>
</protein>
<evidence type="ECO:0000256" key="3">
    <source>
        <dbReference type="ARBA" id="ARBA00023012"/>
    </source>
</evidence>
<keyword evidence="4" id="KW-0805">Transcription regulation</keyword>
<dbReference type="InterPro" id="IPR036388">
    <property type="entry name" value="WH-like_DNA-bd_sf"/>
</dbReference>
<dbReference type="Gene3D" id="1.10.10.10">
    <property type="entry name" value="Winged helix-like DNA-binding domain superfamily/Winged helix DNA-binding domain"/>
    <property type="match status" value="1"/>
</dbReference>
<dbReference type="Pfam" id="PF00072">
    <property type="entry name" value="Response_reg"/>
    <property type="match status" value="1"/>
</dbReference>
<evidence type="ECO:0000256" key="7">
    <source>
        <dbReference type="ARBA" id="ARBA00024867"/>
    </source>
</evidence>
<dbReference type="Gene3D" id="3.40.50.2300">
    <property type="match status" value="1"/>
</dbReference>
<accession>A0AA42DJW2</accession>
<dbReference type="PROSITE" id="PS50110">
    <property type="entry name" value="RESPONSE_REGULATORY"/>
    <property type="match status" value="1"/>
</dbReference>
<dbReference type="PROSITE" id="PS51755">
    <property type="entry name" value="OMPR_PHOB"/>
    <property type="match status" value="1"/>
</dbReference>
<evidence type="ECO:0000313" key="12">
    <source>
        <dbReference type="EMBL" id="MDA3730197.1"/>
    </source>
</evidence>
<dbReference type="GO" id="GO:0000156">
    <property type="term" value="F:phosphorelay response regulator activity"/>
    <property type="evidence" value="ECO:0007669"/>
    <property type="project" value="TreeGrafter"/>
</dbReference>
<dbReference type="InterPro" id="IPR016032">
    <property type="entry name" value="Sig_transdc_resp-reg_C-effctor"/>
</dbReference>
<evidence type="ECO:0000256" key="8">
    <source>
        <dbReference type="PROSITE-ProRule" id="PRU00169"/>
    </source>
</evidence>
<evidence type="ECO:0000256" key="4">
    <source>
        <dbReference type="ARBA" id="ARBA00023015"/>
    </source>
</evidence>
<keyword evidence="5 9" id="KW-0238">DNA-binding</keyword>
<keyword evidence="6" id="KW-0804">Transcription</keyword>
<feature type="DNA-binding region" description="OmpR/PhoB-type" evidence="9">
    <location>
        <begin position="135"/>
        <end position="233"/>
    </location>
</feature>
<feature type="domain" description="OmpR/PhoB-type" evidence="11">
    <location>
        <begin position="135"/>
        <end position="233"/>
    </location>
</feature>
<dbReference type="GO" id="GO:0005829">
    <property type="term" value="C:cytosol"/>
    <property type="evidence" value="ECO:0007669"/>
    <property type="project" value="TreeGrafter"/>
</dbReference>
<evidence type="ECO:0000256" key="5">
    <source>
        <dbReference type="ARBA" id="ARBA00023125"/>
    </source>
</evidence>
<dbReference type="InterPro" id="IPR001867">
    <property type="entry name" value="OmpR/PhoB-type_DNA-bd"/>
</dbReference>
<comment type="function">
    <text evidence="7">May play the central regulatory role in sporulation. It may be an element of the effector pathway responsible for the activation of sporulation genes in response to nutritional stress. Spo0A may act in concert with spo0H (a sigma factor) to control the expression of some genes that are critical to the sporulation process.</text>
</comment>
<evidence type="ECO:0000256" key="2">
    <source>
        <dbReference type="ARBA" id="ARBA00022553"/>
    </source>
</evidence>
<dbReference type="RefSeq" id="WP_271010902.1">
    <property type="nucleotide sequence ID" value="NZ_JAQIFT010000010.1"/>
</dbReference>
<proteinExistence type="predicted"/>
<dbReference type="PANTHER" id="PTHR48111:SF73">
    <property type="entry name" value="ALKALINE PHOSPHATASE SYNTHESIS TRANSCRIPTIONAL REGULATORY PROTEIN PHOP"/>
    <property type="match status" value="1"/>
</dbReference>
<dbReference type="InterPro" id="IPR001789">
    <property type="entry name" value="Sig_transdc_resp-reg_receiver"/>
</dbReference>
<evidence type="ECO:0000256" key="1">
    <source>
        <dbReference type="ARBA" id="ARBA00018672"/>
    </source>
</evidence>
<evidence type="ECO:0000313" key="13">
    <source>
        <dbReference type="Proteomes" id="UP001169242"/>
    </source>
</evidence>
<dbReference type="SUPFAM" id="SSF52172">
    <property type="entry name" value="CheY-like"/>
    <property type="match status" value="1"/>
</dbReference>
<dbReference type="GO" id="GO:0032993">
    <property type="term" value="C:protein-DNA complex"/>
    <property type="evidence" value="ECO:0007669"/>
    <property type="project" value="TreeGrafter"/>
</dbReference>
<keyword evidence="3" id="KW-0902">Two-component regulatory system</keyword>
<dbReference type="SMART" id="SM00448">
    <property type="entry name" value="REC"/>
    <property type="match status" value="1"/>
</dbReference>
<dbReference type="SMART" id="SM00862">
    <property type="entry name" value="Trans_reg_C"/>
    <property type="match status" value="1"/>
</dbReference>
<keyword evidence="2 8" id="KW-0597">Phosphoprotein</keyword>
<name>A0AA42DJW2_9FIRM</name>
<dbReference type="GO" id="GO:0000976">
    <property type="term" value="F:transcription cis-regulatory region binding"/>
    <property type="evidence" value="ECO:0007669"/>
    <property type="project" value="TreeGrafter"/>
</dbReference>